<proteinExistence type="predicted"/>
<dbReference type="InterPro" id="IPR029068">
    <property type="entry name" value="Glyas_Bleomycin-R_OHBP_Dase"/>
</dbReference>
<organism evidence="1 2">
    <name type="scientific">Arthrobacter hankyongi</name>
    <dbReference type="NCBI Taxonomy" id="2904801"/>
    <lineage>
        <taxon>Bacteria</taxon>
        <taxon>Bacillati</taxon>
        <taxon>Actinomycetota</taxon>
        <taxon>Actinomycetes</taxon>
        <taxon>Micrococcales</taxon>
        <taxon>Micrococcaceae</taxon>
        <taxon>Arthrobacter</taxon>
    </lineage>
</organism>
<dbReference type="SUPFAM" id="SSF54593">
    <property type="entry name" value="Glyoxalase/Bleomycin resistance protein/Dihydroxybiphenyl dioxygenase"/>
    <property type="match status" value="2"/>
</dbReference>
<keyword evidence="2" id="KW-1185">Reference proteome</keyword>
<dbReference type="EMBL" id="JAKLTQ010000020">
    <property type="protein sequence ID" value="MCG2624111.1"/>
    <property type="molecule type" value="Genomic_DNA"/>
</dbReference>
<gene>
    <name evidence="1" type="ORF">LVY72_19675</name>
</gene>
<evidence type="ECO:0000313" key="2">
    <source>
        <dbReference type="Proteomes" id="UP001165368"/>
    </source>
</evidence>
<dbReference type="Gene3D" id="3.10.180.10">
    <property type="entry name" value="2,3-Dihydroxybiphenyl 1,2-Dioxygenase, domain 1"/>
    <property type="match status" value="2"/>
</dbReference>
<reference evidence="1" key="1">
    <citation type="submission" date="2022-01" db="EMBL/GenBank/DDBJ databases">
        <authorList>
            <person name="Jo J.-H."/>
            <person name="Im W.-T."/>
        </authorList>
    </citation>
    <scope>NUCLEOTIDE SEQUENCE</scope>
    <source>
        <strain evidence="1">I2-34</strain>
    </source>
</reference>
<protein>
    <recommendedName>
        <fullName evidence="3">VOC domain-containing protein</fullName>
    </recommendedName>
</protein>
<dbReference type="RefSeq" id="WP_237825585.1">
    <property type="nucleotide sequence ID" value="NZ_JAKLTQ010000020.1"/>
</dbReference>
<evidence type="ECO:0000313" key="1">
    <source>
        <dbReference type="EMBL" id="MCG2624111.1"/>
    </source>
</evidence>
<comment type="caution">
    <text evidence="1">The sequence shown here is derived from an EMBL/GenBank/DDBJ whole genome shotgun (WGS) entry which is preliminary data.</text>
</comment>
<name>A0ABS9LBY0_9MICC</name>
<sequence length="322" mass="36417">MAPNVPALYHPTLAVSDLEEARTWFRKVFARPDLRWEETLDLNLLNPDYPVNYSFFAFISDIHWVFLCPTLHAQGALAGQTRYKGVTDGMIGLGWYTDDAVGMFEKLSRAGIRAHDQQGELITGAKPPTSSFASDVFTGFTMPEDTGIRYEFQETGRRHWEYYSRQADPRLRPDWSGPSVDPDDPLTIELTSHHTILTTDLARVTKLYLDVLDGKIIAQQYNPALDAESTFIRLADTVLEFAVPTPGSPYAAKLPDGRDLYYGVSFLVADPQRVRTHLKEVQVPYIEDERAAVIEPADGFGAQWRFIPELPYPSSERRPAQF</sequence>
<accession>A0ABS9LBY0</accession>
<dbReference type="Proteomes" id="UP001165368">
    <property type="component" value="Unassembled WGS sequence"/>
</dbReference>
<evidence type="ECO:0008006" key="3">
    <source>
        <dbReference type="Google" id="ProtNLM"/>
    </source>
</evidence>